<dbReference type="PANTHER" id="PTHR43037">
    <property type="entry name" value="UNNAMED PRODUCT-RELATED"/>
    <property type="match status" value="1"/>
</dbReference>
<sequence length="217" mass="24645">MTIKRSKLSVEITKKVEIDYLICLPDGYLEETREWGLIVFLHGMDMRGDNVTQLSNYGLLEAVNEGELSLPFVIAVPQCPFESYWNMERDAVTALIDELSANHNVDRKRIYLIGYSLGGYGVWDLAIHNPEMFAAIVPLSSGGQVSKAEKLKDISIWAFHGAKDDIVPLEQMTEMVSAIEQHQGNVRLTIYPDLGHDIMQETLSNQELYLWLLEQTR</sequence>
<dbReference type="RefSeq" id="WP_189010833.1">
    <property type="nucleotide sequence ID" value="NZ_BMHE01000007.1"/>
</dbReference>
<protein>
    <recommendedName>
        <fullName evidence="2">Dienelactone hydrolase domain-containing protein</fullName>
    </recommendedName>
</protein>
<comment type="caution">
    <text evidence="3">The sequence shown here is derived from an EMBL/GenBank/DDBJ whole genome shotgun (WGS) entry which is preliminary data.</text>
</comment>
<dbReference type="InterPro" id="IPR029058">
    <property type="entry name" value="AB_hydrolase_fold"/>
</dbReference>
<dbReference type="SUPFAM" id="SSF53474">
    <property type="entry name" value="alpha/beta-Hydrolases"/>
    <property type="match status" value="1"/>
</dbReference>
<evidence type="ECO:0000313" key="4">
    <source>
        <dbReference type="Proteomes" id="UP000615455"/>
    </source>
</evidence>
<proteinExistence type="predicted"/>
<keyword evidence="1" id="KW-0732">Signal</keyword>
<dbReference type="InterPro" id="IPR050955">
    <property type="entry name" value="Plant_Biomass_Hydrol_Est"/>
</dbReference>
<dbReference type="EMBL" id="BMHE01000007">
    <property type="protein sequence ID" value="GGI46948.1"/>
    <property type="molecule type" value="Genomic_DNA"/>
</dbReference>
<organism evidence="3 4">
    <name type="scientific">Paenibacillus marchantiophytorum</name>
    <dbReference type="NCBI Taxonomy" id="1619310"/>
    <lineage>
        <taxon>Bacteria</taxon>
        <taxon>Bacillati</taxon>
        <taxon>Bacillota</taxon>
        <taxon>Bacilli</taxon>
        <taxon>Bacillales</taxon>
        <taxon>Paenibacillaceae</taxon>
        <taxon>Paenibacillus</taxon>
    </lineage>
</organism>
<gene>
    <name evidence="3" type="ORF">GCM10008018_19710</name>
</gene>
<evidence type="ECO:0000256" key="1">
    <source>
        <dbReference type="ARBA" id="ARBA00022729"/>
    </source>
</evidence>
<dbReference type="InterPro" id="IPR002925">
    <property type="entry name" value="Dienelactn_hydro"/>
</dbReference>
<dbReference type="PANTHER" id="PTHR43037:SF1">
    <property type="entry name" value="BLL1128 PROTEIN"/>
    <property type="match status" value="1"/>
</dbReference>
<evidence type="ECO:0000313" key="3">
    <source>
        <dbReference type="EMBL" id="GGI46948.1"/>
    </source>
</evidence>
<feature type="domain" description="Dienelactone hydrolase" evidence="2">
    <location>
        <begin position="91"/>
        <end position="198"/>
    </location>
</feature>
<evidence type="ECO:0000259" key="2">
    <source>
        <dbReference type="Pfam" id="PF01738"/>
    </source>
</evidence>
<accession>A0ABQ2BVM5</accession>
<dbReference type="Proteomes" id="UP000615455">
    <property type="component" value="Unassembled WGS sequence"/>
</dbReference>
<reference evidence="4" key="1">
    <citation type="journal article" date="2019" name="Int. J. Syst. Evol. Microbiol.">
        <title>The Global Catalogue of Microorganisms (GCM) 10K type strain sequencing project: providing services to taxonomists for standard genome sequencing and annotation.</title>
        <authorList>
            <consortium name="The Broad Institute Genomics Platform"/>
            <consortium name="The Broad Institute Genome Sequencing Center for Infectious Disease"/>
            <person name="Wu L."/>
            <person name="Ma J."/>
        </authorList>
    </citation>
    <scope>NUCLEOTIDE SEQUENCE [LARGE SCALE GENOMIC DNA]</scope>
    <source>
        <strain evidence="4">CGMCC 1.15043</strain>
    </source>
</reference>
<dbReference type="Gene3D" id="3.40.50.1820">
    <property type="entry name" value="alpha/beta hydrolase"/>
    <property type="match status" value="1"/>
</dbReference>
<name>A0ABQ2BVM5_9BACL</name>
<keyword evidence="4" id="KW-1185">Reference proteome</keyword>
<dbReference type="Pfam" id="PF01738">
    <property type="entry name" value="DLH"/>
    <property type="match status" value="1"/>
</dbReference>